<keyword evidence="1" id="KW-0175">Coiled coil</keyword>
<dbReference type="Proteomes" id="UP000823775">
    <property type="component" value="Unassembled WGS sequence"/>
</dbReference>
<evidence type="ECO:0000256" key="1">
    <source>
        <dbReference type="SAM" id="Coils"/>
    </source>
</evidence>
<name>A0ABS8WRM5_DATST</name>
<gene>
    <name evidence="2" type="ORF">HAX54_052900</name>
</gene>
<sequence length="191" mass="22128">MLRYNLRSKSKITEYDESNTAANVLVSIKNPESSQRRADVRNDEQMDHLEEEYKELKEELCQVRDLTRLNVATFSHLLHFPSLETPNPEHFPKSVLRTAPNLSLPNQVGTMSTYPTTQHRTRAHVETSYDAHVPPVYTFETPTYTTPVTVRVLYEVDQYTEMEKDARIKEEDSITSQLDSLKRALKTLQIT</sequence>
<evidence type="ECO:0000313" key="2">
    <source>
        <dbReference type="EMBL" id="MCE3214620.1"/>
    </source>
</evidence>
<accession>A0ABS8WRM5</accession>
<keyword evidence="3" id="KW-1185">Reference proteome</keyword>
<reference evidence="2 3" key="1">
    <citation type="journal article" date="2021" name="BMC Genomics">
        <title>Datura genome reveals duplications of psychoactive alkaloid biosynthetic genes and high mutation rate following tissue culture.</title>
        <authorList>
            <person name="Rajewski A."/>
            <person name="Carter-House D."/>
            <person name="Stajich J."/>
            <person name="Litt A."/>
        </authorList>
    </citation>
    <scope>NUCLEOTIDE SEQUENCE [LARGE SCALE GENOMIC DNA]</scope>
    <source>
        <strain evidence="2">AR-01</strain>
    </source>
</reference>
<dbReference type="EMBL" id="JACEIK010009713">
    <property type="protein sequence ID" value="MCE3214620.1"/>
    <property type="molecule type" value="Genomic_DNA"/>
</dbReference>
<proteinExistence type="predicted"/>
<comment type="caution">
    <text evidence="2">The sequence shown here is derived from an EMBL/GenBank/DDBJ whole genome shotgun (WGS) entry which is preliminary data.</text>
</comment>
<organism evidence="2 3">
    <name type="scientific">Datura stramonium</name>
    <name type="common">Jimsonweed</name>
    <name type="synonym">Common thornapple</name>
    <dbReference type="NCBI Taxonomy" id="4076"/>
    <lineage>
        <taxon>Eukaryota</taxon>
        <taxon>Viridiplantae</taxon>
        <taxon>Streptophyta</taxon>
        <taxon>Embryophyta</taxon>
        <taxon>Tracheophyta</taxon>
        <taxon>Spermatophyta</taxon>
        <taxon>Magnoliopsida</taxon>
        <taxon>eudicotyledons</taxon>
        <taxon>Gunneridae</taxon>
        <taxon>Pentapetalae</taxon>
        <taxon>asterids</taxon>
        <taxon>lamiids</taxon>
        <taxon>Solanales</taxon>
        <taxon>Solanaceae</taxon>
        <taxon>Solanoideae</taxon>
        <taxon>Datureae</taxon>
        <taxon>Datura</taxon>
    </lineage>
</organism>
<feature type="coiled-coil region" evidence="1">
    <location>
        <begin position="39"/>
        <end position="69"/>
    </location>
</feature>
<evidence type="ECO:0000313" key="3">
    <source>
        <dbReference type="Proteomes" id="UP000823775"/>
    </source>
</evidence>
<protein>
    <submittedName>
        <fullName evidence="2">Uncharacterized protein</fullName>
    </submittedName>
</protein>